<dbReference type="InterPro" id="IPR009045">
    <property type="entry name" value="Zn_M74/Hedgehog-like"/>
</dbReference>
<organism evidence="1 2">
    <name type="scientific">Maridesulfovibrio ferrireducens</name>
    <dbReference type="NCBI Taxonomy" id="246191"/>
    <lineage>
        <taxon>Bacteria</taxon>
        <taxon>Pseudomonadati</taxon>
        <taxon>Thermodesulfobacteriota</taxon>
        <taxon>Desulfovibrionia</taxon>
        <taxon>Desulfovibrionales</taxon>
        <taxon>Desulfovibrionaceae</taxon>
        <taxon>Maridesulfovibrio</taxon>
    </lineage>
</organism>
<name>A0A1G9I8E6_9BACT</name>
<dbReference type="EMBL" id="FNGA01000003">
    <property type="protein sequence ID" value="SDL21527.1"/>
    <property type="molecule type" value="Genomic_DNA"/>
</dbReference>
<gene>
    <name evidence="1" type="ORF">SAMN05660337_2485</name>
</gene>
<dbReference type="AlphaFoldDB" id="A0A1G9I8E6"/>
<sequence>MNNKKITFIQQCLNKDNANLIIDGIAGQATISAIKAVLAVAEDWTEKRCLVGYIQFIATRSGVECGPLDGYWGIKTSSAYDLLLSKNDNEENFKIPTWPNSSTEELFRYYGQVGENQTRITLPYPHKLAWNTDKIVNSYLCHEKVHDSLKRVLTRTLLHYGNEKIDQLNLNLWGGCLNVRTMRGGAKPSTHSWGIAVDYDPGHNQLKWGRDKALFAKPEYDAWWRFWEEDGWTSLGRTKNRDWMHIQAANL</sequence>
<proteinExistence type="predicted"/>
<accession>A0A1G9I8E6</accession>
<reference evidence="2" key="1">
    <citation type="submission" date="2016-10" db="EMBL/GenBank/DDBJ databases">
        <authorList>
            <person name="Varghese N."/>
            <person name="Submissions S."/>
        </authorList>
    </citation>
    <scope>NUCLEOTIDE SEQUENCE [LARGE SCALE GENOMIC DNA]</scope>
    <source>
        <strain evidence="2">DSM 16995</strain>
    </source>
</reference>
<evidence type="ECO:0000313" key="1">
    <source>
        <dbReference type="EMBL" id="SDL21527.1"/>
    </source>
</evidence>
<evidence type="ECO:0000313" key="2">
    <source>
        <dbReference type="Proteomes" id="UP000199053"/>
    </source>
</evidence>
<keyword evidence="2" id="KW-1185">Reference proteome</keyword>
<dbReference type="OrthoDB" id="9799970at2"/>
<dbReference type="Proteomes" id="UP000199053">
    <property type="component" value="Unassembled WGS sequence"/>
</dbReference>
<dbReference type="RefSeq" id="WP_092161550.1">
    <property type="nucleotide sequence ID" value="NZ_FNGA01000003.1"/>
</dbReference>
<dbReference type="SUPFAM" id="SSF55166">
    <property type="entry name" value="Hedgehog/DD-peptidase"/>
    <property type="match status" value="1"/>
</dbReference>
<dbReference type="STRING" id="246191.SAMN05660337_2485"/>
<evidence type="ECO:0008006" key="3">
    <source>
        <dbReference type="Google" id="ProtNLM"/>
    </source>
</evidence>
<protein>
    <recommendedName>
        <fullName evidence="3">D-alanyl-D-alanine carboxypeptidase</fullName>
    </recommendedName>
</protein>